<evidence type="ECO:0000256" key="1">
    <source>
        <dbReference type="SAM" id="Coils"/>
    </source>
</evidence>
<feature type="region of interest" description="Disordered" evidence="2">
    <location>
        <begin position="597"/>
        <end position="617"/>
    </location>
</feature>
<comment type="caution">
    <text evidence="3">The sequence shown here is derived from an EMBL/GenBank/DDBJ whole genome shotgun (WGS) entry which is preliminary data.</text>
</comment>
<keyword evidence="1" id="KW-0175">Coiled coil</keyword>
<feature type="compositionally biased region" description="Acidic residues" evidence="2">
    <location>
        <begin position="46"/>
        <end position="60"/>
    </location>
</feature>
<feature type="compositionally biased region" description="Low complexity" evidence="2">
    <location>
        <begin position="647"/>
        <end position="663"/>
    </location>
</feature>
<reference evidence="3" key="1">
    <citation type="submission" date="2023-07" db="EMBL/GenBank/DDBJ databases">
        <title>A chromosome-level genome assembly of Lolium multiflorum.</title>
        <authorList>
            <person name="Chen Y."/>
            <person name="Copetti D."/>
            <person name="Kolliker R."/>
            <person name="Studer B."/>
        </authorList>
    </citation>
    <scope>NUCLEOTIDE SEQUENCE</scope>
    <source>
        <strain evidence="3">02402/16</strain>
        <tissue evidence="3">Leaf</tissue>
    </source>
</reference>
<evidence type="ECO:0000256" key="2">
    <source>
        <dbReference type="SAM" id="MobiDB-lite"/>
    </source>
</evidence>
<accession>A0AAD8VFK8</accession>
<organism evidence="3 4">
    <name type="scientific">Lolium multiflorum</name>
    <name type="common">Italian ryegrass</name>
    <name type="synonym">Lolium perenne subsp. multiflorum</name>
    <dbReference type="NCBI Taxonomy" id="4521"/>
    <lineage>
        <taxon>Eukaryota</taxon>
        <taxon>Viridiplantae</taxon>
        <taxon>Streptophyta</taxon>
        <taxon>Embryophyta</taxon>
        <taxon>Tracheophyta</taxon>
        <taxon>Spermatophyta</taxon>
        <taxon>Magnoliopsida</taxon>
        <taxon>Liliopsida</taxon>
        <taxon>Poales</taxon>
        <taxon>Poaceae</taxon>
        <taxon>BOP clade</taxon>
        <taxon>Pooideae</taxon>
        <taxon>Poodae</taxon>
        <taxon>Poeae</taxon>
        <taxon>Poeae Chloroplast Group 2 (Poeae type)</taxon>
        <taxon>Loliodinae</taxon>
        <taxon>Loliinae</taxon>
        <taxon>Lolium</taxon>
    </lineage>
</organism>
<feature type="compositionally biased region" description="Polar residues" evidence="2">
    <location>
        <begin position="483"/>
        <end position="494"/>
    </location>
</feature>
<feature type="region of interest" description="Disordered" evidence="2">
    <location>
        <begin position="474"/>
        <end position="535"/>
    </location>
</feature>
<evidence type="ECO:0000313" key="4">
    <source>
        <dbReference type="Proteomes" id="UP001231189"/>
    </source>
</evidence>
<feature type="compositionally biased region" description="Basic residues" evidence="2">
    <location>
        <begin position="66"/>
        <end position="76"/>
    </location>
</feature>
<evidence type="ECO:0000313" key="3">
    <source>
        <dbReference type="EMBL" id="KAK1603276.1"/>
    </source>
</evidence>
<dbReference type="AlphaFoldDB" id="A0AAD8VFK8"/>
<gene>
    <name evidence="3" type="ORF">QYE76_018319</name>
</gene>
<feature type="compositionally biased region" description="Low complexity" evidence="2">
    <location>
        <begin position="77"/>
        <end position="89"/>
    </location>
</feature>
<sequence>HLGIRPDVKLWQFFFRVKKETKEKAMLNTLAEEDFRTILRVPVTEDTAEEVPDDDEEEEEQAPRKAAPRPTKRPRAKASGSEAGASGEASAKKPKTVKPPPLDSRKAERARIRMLSTAGQGTRPIIPGAPNPKIAATRTTSQEPITKYMKKSPAVGPSTPVPPSVSHPTPQPSPPQADPSPPPAANTPPEIIPVSSEHVDEEDPKAKGPAQEGAEKQVQGEVEITSSEKAGEGAGDMVVFPKNFGDPADITSTPKAYATKFFNKLTEAEKWELQQDLLNAMLNNAWGKPDSRTSEIQDFKKNVGQFCDQLICKQKVLPGSPQACNERCTELHKNIALQRRVTLSQAENIRTLKDENADLAKQADAQEPLGYSEERRNLYPRDDLLQLAGDDCKDLISASRKICYNLSIKRSRTCDVRKLIRKMDILPELVTDLQASSARGAAAMALTMIRHEEFYDKVVLPADEPLEAELQKELAAKARPAESGTQFTWTSSKETPQEEPKTSAAASEKESEEDVSSPAEGKEQDPEGKTSPAKGRIADALSLSLSPLEKNENILKTIGYFWSDALNCFMFGHGPMTPTLLDVAMITGLDIASPSPSAFKLPKQQDGPAPTQADGSPFVFLPPAPVVLFCQSSPPLKKVIMQSQPISPKSASKSKASSGPVAPRASTQARTAVRKVAAGKTLKRKAPAQESLRASTEGSSSGAEETSQGESNSGDSERSTTRSQTASPAPASKKRSITGTLFLRPRPDQGYAAETSSGDVEEVPRPSATLELAAPTPAAARAVDPTEPPEKPIVTASAAPSPLGEGCDLSSLLSFDPASIDPVPSKASGEPDISTVRGQLQRLKDLLSTSIEALIENSEEVKGILEDIHPHLPMTLQVKLWPAVTLPVFKSRVQSARQRITLRHSQLPLRADIAEKCRRLNEKKAALDAKTDTSATRTELETLHKELEDLEERVRVTKRLIQDKEALVARSEEEAKGLTADLKTDLAEIRSLSNQLVTGKDADDEAEIAEAERIRVDAIIALGVFLQ</sequence>
<feature type="region of interest" description="Disordered" evidence="2">
    <location>
        <begin position="41"/>
        <end position="220"/>
    </location>
</feature>
<feature type="compositionally biased region" description="Low complexity" evidence="2">
    <location>
        <begin position="768"/>
        <end position="782"/>
    </location>
</feature>
<feature type="compositionally biased region" description="Low complexity" evidence="2">
    <location>
        <begin position="694"/>
        <end position="711"/>
    </location>
</feature>
<dbReference type="EMBL" id="JAUUTY010000085">
    <property type="protein sequence ID" value="KAK1603276.1"/>
    <property type="molecule type" value="Genomic_DNA"/>
</dbReference>
<keyword evidence="4" id="KW-1185">Reference proteome</keyword>
<name>A0AAD8VFK8_LOLMU</name>
<feature type="coiled-coil region" evidence="1">
    <location>
        <begin position="910"/>
        <end position="981"/>
    </location>
</feature>
<proteinExistence type="predicted"/>
<protein>
    <submittedName>
        <fullName evidence="3">Uncharacterized protein</fullName>
    </submittedName>
</protein>
<feature type="non-terminal residue" evidence="3">
    <location>
        <position position="1"/>
    </location>
</feature>
<dbReference type="Proteomes" id="UP001231189">
    <property type="component" value="Unassembled WGS sequence"/>
</dbReference>
<feature type="compositionally biased region" description="Pro residues" evidence="2">
    <location>
        <begin position="159"/>
        <end position="186"/>
    </location>
</feature>
<feature type="region of interest" description="Disordered" evidence="2">
    <location>
        <begin position="642"/>
        <end position="792"/>
    </location>
</feature>